<organism evidence="1 2">
    <name type="scientific">Paenimyroides baculatum</name>
    <dbReference type="NCBI Taxonomy" id="2608000"/>
    <lineage>
        <taxon>Bacteria</taxon>
        <taxon>Pseudomonadati</taxon>
        <taxon>Bacteroidota</taxon>
        <taxon>Flavobacteriia</taxon>
        <taxon>Flavobacteriales</taxon>
        <taxon>Flavobacteriaceae</taxon>
        <taxon>Paenimyroides</taxon>
    </lineage>
</organism>
<evidence type="ECO:0000313" key="2">
    <source>
        <dbReference type="Proteomes" id="UP000325141"/>
    </source>
</evidence>
<sequence length="79" mass="9342">MPKVVCLCKEVINLSDIPSPNQLLMIEDVKYDKYFDSIDAEKLYEEMTLVVRCQNCKRLYVYENGFENDPLIYSLDRPE</sequence>
<name>A0A5M6CDN9_9FLAO</name>
<gene>
    <name evidence="1" type="ORF">F0460_13870</name>
</gene>
<keyword evidence="2" id="KW-1185">Reference proteome</keyword>
<accession>A0A5M6CDN9</accession>
<reference evidence="1 2" key="1">
    <citation type="submission" date="2019-09" db="EMBL/GenBank/DDBJ databases">
        <title>Genome sequence and assembly of Flavobacterium sp.</title>
        <authorList>
            <person name="Chhetri G."/>
        </authorList>
    </citation>
    <scope>NUCLEOTIDE SEQUENCE [LARGE SCALE GENOMIC DNA]</scope>
    <source>
        <strain evidence="1 2">SNL9</strain>
    </source>
</reference>
<proteinExistence type="predicted"/>
<dbReference type="EMBL" id="VWSG01000013">
    <property type="protein sequence ID" value="KAA5531952.1"/>
    <property type="molecule type" value="Genomic_DNA"/>
</dbReference>
<evidence type="ECO:0000313" key="1">
    <source>
        <dbReference type="EMBL" id="KAA5531952.1"/>
    </source>
</evidence>
<comment type="caution">
    <text evidence="1">The sequence shown here is derived from an EMBL/GenBank/DDBJ whole genome shotgun (WGS) entry which is preliminary data.</text>
</comment>
<dbReference type="RefSeq" id="WP_150014261.1">
    <property type="nucleotide sequence ID" value="NZ_VWSG01000013.1"/>
</dbReference>
<dbReference type="Proteomes" id="UP000325141">
    <property type="component" value="Unassembled WGS sequence"/>
</dbReference>
<protein>
    <submittedName>
        <fullName evidence="1">Uncharacterized protein</fullName>
    </submittedName>
</protein>
<dbReference type="AlphaFoldDB" id="A0A5M6CDN9"/>